<dbReference type="AlphaFoldDB" id="B8FEE3"/>
<name>B8FEE3_DESAL</name>
<dbReference type="HOGENOM" id="CLU_140245_0_0_7"/>
<dbReference type="EMBL" id="CP001322">
    <property type="protein sequence ID" value="ACL06924.1"/>
    <property type="molecule type" value="Genomic_DNA"/>
</dbReference>
<evidence type="ECO:0000313" key="1">
    <source>
        <dbReference type="EMBL" id="ACL06924.1"/>
    </source>
</evidence>
<dbReference type="eggNOG" id="ENOG502ZUNP">
    <property type="taxonomic scope" value="Bacteria"/>
</dbReference>
<reference evidence="1 2" key="1">
    <citation type="journal article" date="2012" name="Environ. Microbiol.">
        <title>The genome sequence of Desulfatibacillum alkenivorans AK-01: a blueprint for anaerobic alkane oxidation.</title>
        <authorList>
            <person name="Callaghan A.V."/>
            <person name="Morris B.E."/>
            <person name="Pereira I.A."/>
            <person name="McInerney M.J."/>
            <person name="Austin R.N."/>
            <person name="Groves J.T."/>
            <person name="Kukor J.J."/>
            <person name="Suflita J.M."/>
            <person name="Young L.Y."/>
            <person name="Zylstra G.J."/>
            <person name="Wawrik B."/>
        </authorList>
    </citation>
    <scope>NUCLEOTIDE SEQUENCE [LARGE SCALE GENOMIC DNA]</scope>
    <source>
        <strain evidence="1 2">AK-01</strain>
    </source>
</reference>
<sequence>MFIIWSAFVGAVGFFVMKKLVFDLLDEVYEEGETLIFKNRGKTVMVSFNDIKNVNYQSFGSPPKVTISIRHETELGNDLSFCPVRKMSLFKRQNPEILALIDRIDEAKRRA</sequence>
<dbReference type="Proteomes" id="UP000000739">
    <property type="component" value="Chromosome"/>
</dbReference>
<accession>B8FEE3</accession>
<gene>
    <name evidence="1" type="ordered locus">Dalk_5254</name>
</gene>
<dbReference type="KEGG" id="dal:Dalk_5254"/>
<evidence type="ECO:0000313" key="2">
    <source>
        <dbReference type="Proteomes" id="UP000000739"/>
    </source>
</evidence>
<organism evidence="1 2">
    <name type="scientific">Desulfatibacillum aliphaticivorans</name>
    <dbReference type="NCBI Taxonomy" id="218208"/>
    <lineage>
        <taxon>Bacteria</taxon>
        <taxon>Pseudomonadati</taxon>
        <taxon>Thermodesulfobacteriota</taxon>
        <taxon>Desulfobacteria</taxon>
        <taxon>Desulfobacterales</taxon>
        <taxon>Desulfatibacillaceae</taxon>
        <taxon>Desulfatibacillum</taxon>
    </lineage>
</organism>
<keyword evidence="2" id="KW-1185">Reference proteome</keyword>
<proteinExistence type="predicted"/>
<protein>
    <submittedName>
        <fullName evidence="1">Uncharacterized protein</fullName>
    </submittedName>
</protein>